<proteinExistence type="predicted"/>
<reference evidence="1 2" key="1">
    <citation type="submission" date="2018-07" db="EMBL/GenBank/DDBJ databases">
        <title>Complete genome sequencing of Ornithinimicrobium sp. AMA3305.</title>
        <authorList>
            <person name="Bae J.-W."/>
        </authorList>
    </citation>
    <scope>NUCLEOTIDE SEQUENCE [LARGE SCALE GENOMIC DNA]</scope>
    <source>
        <strain evidence="1 2">AMA3305</strain>
    </source>
</reference>
<dbReference type="OrthoDB" id="5144968at2"/>
<organism evidence="1 2">
    <name type="scientific">Ornithinimicrobium avium</name>
    <dbReference type="NCBI Taxonomy" id="2283195"/>
    <lineage>
        <taxon>Bacteria</taxon>
        <taxon>Bacillati</taxon>
        <taxon>Actinomycetota</taxon>
        <taxon>Actinomycetes</taxon>
        <taxon>Micrococcales</taxon>
        <taxon>Ornithinimicrobiaceae</taxon>
        <taxon>Ornithinimicrobium</taxon>
    </lineage>
</organism>
<protein>
    <submittedName>
        <fullName evidence="1">Uncharacterized protein</fullName>
    </submittedName>
</protein>
<evidence type="ECO:0000313" key="2">
    <source>
        <dbReference type="Proteomes" id="UP000253790"/>
    </source>
</evidence>
<gene>
    <name evidence="1" type="ORF">DV701_11280</name>
</gene>
<dbReference type="Proteomes" id="UP000253790">
    <property type="component" value="Chromosome"/>
</dbReference>
<evidence type="ECO:0000313" key="1">
    <source>
        <dbReference type="EMBL" id="AXH96627.1"/>
    </source>
</evidence>
<name>A0A345NNL9_9MICO</name>
<accession>A0A345NNL9</accession>
<dbReference type="RefSeq" id="WP_114928388.1">
    <property type="nucleotide sequence ID" value="NZ_CP031229.1"/>
</dbReference>
<keyword evidence="2" id="KW-1185">Reference proteome</keyword>
<dbReference type="KEGG" id="orn:DV701_11280"/>
<dbReference type="EMBL" id="CP031229">
    <property type="protein sequence ID" value="AXH96627.1"/>
    <property type="molecule type" value="Genomic_DNA"/>
</dbReference>
<sequence>MNPDELFGAPTWFPPLECQRWIRVLSRTWFALMGRPPELLEDDLDAMAAVFGTGVSARTLKARVYKLPAADEETTELPGQVAVLLDGSALITPEGRILLDVLMQLQRTGATEIDTASQLRALSVATNLRVQWQATWMQKQFNSSISPAVLGAAMFLLLNGSVGAERALFLAKDKSFDIRLGMIVQPLIASFSEALGRDQPAQTQGLRGHWAFSQVSRLMGRDVARDTTAEGALMYVRPGRQDHLTREVASRLNRLQDEPRVHVAVLDFVEEYRRRRGPLAALGQMHEDPTSTRRMTETLLGRAGAL</sequence>
<dbReference type="AlphaFoldDB" id="A0A345NNL9"/>